<dbReference type="NCBIfam" id="TIGR00502">
    <property type="entry name" value="nagB"/>
    <property type="match status" value="1"/>
</dbReference>
<dbReference type="InterPro" id="IPR037171">
    <property type="entry name" value="NagB/RpiA_transferase-like"/>
</dbReference>
<dbReference type="GeneID" id="85375996"/>
<comment type="catalytic activity">
    <reaction evidence="1 4">
        <text>alpha-D-glucosamine 6-phosphate + H2O = beta-D-fructose 6-phosphate + NH4(+)</text>
        <dbReference type="Rhea" id="RHEA:12172"/>
        <dbReference type="ChEBI" id="CHEBI:15377"/>
        <dbReference type="ChEBI" id="CHEBI:28938"/>
        <dbReference type="ChEBI" id="CHEBI:57634"/>
        <dbReference type="ChEBI" id="CHEBI:75989"/>
        <dbReference type="EC" id="3.5.99.6"/>
    </reaction>
</comment>
<dbReference type="PANTHER" id="PTHR11280:SF5">
    <property type="entry name" value="GLUCOSAMINE-6-PHOSPHATE ISOMERASE"/>
    <property type="match status" value="1"/>
</dbReference>
<feature type="compositionally biased region" description="Polar residues" evidence="5">
    <location>
        <begin position="278"/>
        <end position="295"/>
    </location>
</feature>
<proteinExistence type="inferred from homology"/>
<keyword evidence="3 4" id="KW-0378">Hydrolase</keyword>
<organism evidence="7 8">
    <name type="scientific">Colletotrichum paranaense</name>
    <dbReference type="NCBI Taxonomy" id="1914294"/>
    <lineage>
        <taxon>Eukaryota</taxon>
        <taxon>Fungi</taxon>
        <taxon>Dikarya</taxon>
        <taxon>Ascomycota</taxon>
        <taxon>Pezizomycotina</taxon>
        <taxon>Sordariomycetes</taxon>
        <taxon>Hypocreomycetidae</taxon>
        <taxon>Glomerellales</taxon>
        <taxon>Glomerellaceae</taxon>
        <taxon>Colletotrichum</taxon>
        <taxon>Colletotrichum acutatum species complex</taxon>
    </lineage>
</organism>
<evidence type="ECO:0000313" key="7">
    <source>
        <dbReference type="EMBL" id="KAK1537715.1"/>
    </source>
</evidence>
<dbReference type="SUPFAM" id="SSF100950">
    <property type="entry name" value="NagB/RpiA/CoA transferase-like"/>
    <property type="match status" value="1"/>
</dbReference>
<dbReference type="InterPro" id="IPR004547">
    <property type="entry name" value="Glucosamine6P_isomerase"/>
</dbReference>
<name>A0ABQ9SIJ2_9PEZI</name>
<dbReference type="EC" id="3.5.99.6" evidence="4"/>
<comment type="caution">
    <text evidence="7">The sequence shown here is derived from an EMBL/GenBank/DDBJ whole genome shotgun (WGS) entry which is preliminary data.</text>
</comment>
<dbReference type="InterPro" id="IPR018321">
    <property type="entry name" value="Glucosamine6P_isomerase_CS"/>
</dbReference>
<dbReference type="RefSeq" id="XP_060348467.1">
    <property type="nucleotide sequence ID" value="XM_060492097.1"/>
</dbReference>
<dbReference type="Proteomes" id="UP001241169">
    <property type="component" value="Unassembled WGS sequence"/>
</dbReference>
<feature type="domain" description="Glucosamine/galactosamine-6-phosphate isomerase" evidence="6">
    <location>
        <begin position="8"/>
        <end position="233"/>
    </location>
</feature>
<dbReference type="PROSITE" id="PS01161">
    <property type="entry name" value="GLC_GALNAC_ISOMERASE"/>
    <property type="match status" value="1"/>
</dbReference>
<dbReference type="HAMAP" id="MF_01241">
    <property type="entry name" value="GlcN6P_deamin"/>
    <property type="match status" value="1"/>
</dbReference>
<evidence type="ECO:0000313" key="8">
    <source>
        <dbReference type="Proteomes" id="UP001241169"/>
    </source>
</evidence>
<dbReference type="GO" id="GO:0016853">
    <property type="term" value="F:isomerase activity"/>
    <property type="evidence" value="ECO:0007669"/>
    <property type="project" value="UniProtKB-KW"/>
</dbReference>
<evidence type="ECO:0000256" key="4">
    <source>
        <dbReference type="RuleBase" id="RU361197"/>
    </source>
</evidence>
<dbReference type="PANTHER" id="PTHR11280">
    <property type="entry name" value="GLUCOSAMINE-6-PHOSPHATE ISOMERASE"/>
    <property type="match status" value="1"/>
</dbReference>
<dbReference type="Pfam" id="PF01182">
    <property type="entry name" value="Glucosamine_iso"/>
    <property type="match status" value="1"/>
</dbReference>
<dbReference type="EMBL" id="MOPA01000006">
    <property type="protein sequence ID" value="KAK1537715.1"/>
    <property type="molecule type" value="Genomic_DNA"/>
</dbReference>
<keyword evidence="4" id="KW-0119">Carbohydrate metabolism</keyword>
<evidence type="ECO:0000256" key="1">
    <source>
        <dbReference type="ARBA" id="ARBA00000644"/>
    </source>
</evidence>
<dbReference type="InterPro" id="IPR006148">
    <property type="entry name" value="Glc/Gal-6P_isomerase"/>
</dbReference>
<reference evidence="7 8" key="1">
    <citation type="submission" date="2016-10" db="EMBL/GenBank/DDBJ databases">
        <title>The genome sequence of Colletotrichum fioriniae PJ7.</title>
        <authorList>
            <person name="Baroncelli R."/>
        </authorList>
    </citation>
    <scope>NUCLEOTIDE SEQUENCE [LARGE SCALE GENOMIC DNA]</scope>
    <source>
        <strain evidence="7 8">IMI 384185</strain>
    </source>
</reference>
<keyword evidence="7" id="KW-0413">Isomerase</keyword>
<evidence type="ECO:0000256" key="3">
    <source>
        <dbReference type="ARBA" id="ARBA00022801"/>
    </source>
</evidence>
<feature type="region of interest" description="Disordered" evidence="5">
    <location>
        <begin position="278"/>
        <end position="298"/>
    </location>
</feature>
<evidence type="ECO:0000256" key="2">
    <source>
        <dbReference type="ARBA" id="ARBA00005526"/>
    </source>
</evidence>
<dbReference type="Gene3D" id="3.40.50.1360">
    <property type="match status" value="1"/>
</dbReference>
<dbReference type="CDD" id="cd01399">
    <property type="entry name" value="GlcN6P_deaminase"/>
    <property type="match status" value="1"/>
</dbReference>
<protein>
    <recommendedName>
        <fullName evidence="4">Glucosamine-6-phosphate isomerase</fullName>
        <ecNumber evidence="4">3.5.99.6</ecNumber>
    </recommendedName>
    <alternativeName>
        <fullName evidence="4">Glucosamine-6-phosphate isomerase</fullName>
    </alternativeName>
</protein>
<comment type="similarity">
    <text evidence="2 4">Belongs to the glucosamine/galactosamine-6-phosphate isomerase family.</text>
</comment>
<evidence type="ECO:0000256" key="5">
    <source>
        <dbReference type="SAM" id="MobiDB-lite"/>
    </source>
</evidence>
<accession>A0ABQ9SIJ2</accession>
<keyword evidence="8" id="KW-1185">Reference proteome</keyword>
<gene>
    <name evidence="7" type="ORF">CPAR01_07828</name>
</gene>
<sequence length="320" mass="35300">MRLIIRPDSASASAHVAHYILDRIRTFEPTPEKPFVLGLPTGSSPIQIYEILVAEHKAGRISFQDVITFNMDEYVGLPQTHPESYHSFMFRHFFSHVDIKPENVHILDGNAPDLDAECASYEEKIRAAGGIDLFLGGVGPDGHIAFNEPGSSLASRTRVKTLAMDTIRANARFFGGDLNKVPQMALTVGVQTVMEAREVVIIVNGASKSIALQKAIEGGVNHMWTLSCLQLHPYSMIVADEDATLELQVKTVKDFKSIEKVGLGKGFEQKLPLRLRTTSLVSPPQTPRTPSNTKPTFDEDHLVELTPDSMSSRITSWPVI</sequence>
<evidence type="ECO:0000259" key="6">
    <source>
        <dbReference type="Pfam" id="PF01182"/>
    </source>
</evidence>